<organism evidence="2 3">
    <name type="scientific">Mesorhizobium mediterraneum</name>
    <dbReference type="NCBI Taxonomy" id="43617"/>
    <lineage>
        <taxon>Bacteria</taxon>
        <taxon>Pseudomonadati</taxon>
        <taxon>Pseudomonadota</taxon>
        <taxon>Alphaproteobacteria</taxon>
        <taxon>Hyphomicrobiales</taxon>
        <taxon>Phyllobacteriaceae</taxon>
        <taxon>Mesorhizobium</taxon>
    </lineage>
</organism>
<name>A0AB36R8V8_9HYPH</name>
<dbReference type="SMART" id="SM00530">
    <property type="entry name" value="HTH_XRE"/>
    <property type="match status" value="1"/>
</dbReference>
<evidence type="ECO:0000313" key="2">
    <source>
        <dbReference type="EMBL" id="PAQ01175.1"/>
    </source>
</evidence>
<evidence type="ECO:0000313" key="3">
    <source>
        <dbReference type="Proteomes" id="UP000216215"/>
    </source>
</evidence>
<dbReference type="Pfam" id="PF01381">
    <property type="entry name" value="HTH_3"/>
    <property type="match status" value="1"/>
</dbReference>
<dbReference type="SUPFAM" id="SSF47413">
    <property type="entry name" value="lambda repressor-like DNA-binding domains"/>
    <property type="match status" value="1"/>
</dbReference>
<dbReference type="InterPro" id="IPR010982">
    <property type="entry name" value="Lambda_DNA-bd_dom_sf"/>
</dbReference>
<dbReference type="PROSITE" id="PS50943">
    <property type="entry name" value="HTH_CROC1"/>
    <property type="match status" value="1"/>
</dbReference>
<dbReference type="Proteomes" id="UP000216215">
    <property type="component" value="Unassembled WGS sequence"/>
</dbReference>
<dbReference type="EMBL" id="NPKI01000018">
    <property type="protein sequence ID" value="PAQ01175.1"/>
    <property type="molecule type" value="Genomic_DNA"/>
</dbReference>
<accession>A0AB36R8V8</accession>
<reference evidence="3" key="1">
    <citation type="submission" date="2017-08" db="EMBL/GenBank/DDBJ databases">
        <title>Mesorhizobium wenxinae sp. nov., a novel rhizobial species isolated from root nodules of chickpea (Cicer arietinum L.).</title>
        <authorList>
            <person name="Zhang J."/>
        </authorList>
    </citation>
    <scope>NUCLEOTIDE SEQUENCE [LARGE SCALE GENOMIC DNA]</scope>
    <source>
        <strain evidence="3">USDA 3392</strain>
    </source>
</reference>
<dbReference type="Gene3D" id="1.10.260.40">
    <property type="entry name" value="lambda repressor-like DNA-binding domains"/>
    <property type="match status" value="1"/>
</dbReference>
<comment type="caution">
    <text evidence="2">The sequence shown here is derived from an EMBL/GenBank/DDBJ whole genome shotgun (WGS) entry which is preliminary data.</text>
</comment>
<dbReference type="InterPro" id="IPR001387">
    <property type="entry name" value="Cro/C1-type_HTH"/>
</dbReference>
<feature type="domain" description="HTH cro/C1-type" evidence="1">
    <location>
        <begin position="25"/>
        <end position="78"/>
    </location>
</feature>
<dbReference type="GO" id="GO:0003677">
    <property type="term" value="F:DNA binding"/>
    <property type="evidence" value="ECO:0007669"/>
    <property type="project" value="InterPro"/>
</dbReference>
<evidence type="ECO:0000259" key="1">
    <source>
        <dbReference type="PROSITE" id="PS50943"/>
    </source>
</evidence>
<protein>
    <submittedName>
        <fullName evidence="2">Transcriptional regulator</fullName>
    </submittedName>
</protein>
<keyword evidence="3" id="KW-1185">Reference proteome</keyword>
<dbReference type="AlphaFoldDB" id="A0AB36R8V8"/>
<proteinExistence type="predicted"/>
<dbReference type="CDD" id="cd00093">
    <property type="entry name" value="HTH_XRE"/>
    <property type="match status" value="1"/>
</dbReference>
<sequence length="94" mass="10152">MSQIAKKEPFSELAAIEATPDHSALRTIRETRGYSMEELSLTCGLAVDEIADIENGKNADPSKLRRIASALRLPENALINTAVLTQSAESRPAS</sequence>
<gene>
    <name evidence="2" type="ORF">CIT25_17435</name>
</gene>